<organism evidence="1 2">
    <name type="scientific">Bagarius yarrelli</name>
    <name type="common">Goonch</name>
    <name type="synonym">Bagrus yarrelli</name>
    <dbReference type="NCBI Taxonomy" id="175774"/>
    <lineage>
        <taxon>Eukaryota</taxon>
        <taxon>Metazoa</taxon>
        <taxon>Chordata</taxon>
        <taxon>Craniata</taxon>
        <taxon>Vertebrata</taxon>
        <taxon>Euteleostomi</taxon>
        <taxon>Actinopterygii</taxon>
        <taxon>Neopterygii</taxon>
        <taxon>Teleostei</taxon>
        <taxon>Ostariophysi</taxon>
        <taxon>Siluriformes</taxon>
        <taxon>Sisoridae</taxon>
        <taxon>Sisorinae</taxon>
        <taxon>Bagarius</taxon>
    </lineage>
</organism>
<keyword evidence="2" id="KW-1185">Reference proteome</keyword>
<comment type="caution">
    <text evidence="1">The sequence shown here is derived from an EMBL/GenBank/DDBJ whole genome shotgun (WGS) entry which is preliminary data.</text>
</comment>
<accession>A0A556V2N9</accession>
<evidence type="ECO:0000313" key="1">
    <source>
        <dbReference type="EMBL" id="TSS60386.1"/>
    </source>
</evidence>
<sequence length="141" mass="15964">MSGWNEFSVLVNVVVMETIRQSAKQYVSSGLDKQEEQRSTWLDRDGKRKQLSKVCYETCRLAGEPLELYRCIDHEQYSALENVRDSFLLQLFVYPVLNALFALVYQQPPSVQLPTEVLYGASGNNTYTPADKSAAASPLSY</sequence>
<reference evidence="1 2" key="1">
    <citation type="journal article" date="2019" name="Genome Biol. Evol.">
        <title>Whole-Genome Sequencing of the Giant Devil Catfish, Bagarius yarrelli.</title>
        <authorList>
            <person name="Jiang W."/>
            <person name="Lv Y."/>
            <person name="Cheng L."/>
            <person name="Yang K."/>
            <person name="Chao B."/>
            <person name="Wang X."/>
            <person name="Li Y."/>
            <person name="Pan X."/>
            <person name="You X."/>
            <person name="Zhang Y."/>
            <person name="Yang J."/>
            <person name="Li J."/>
            <person name="Zhang X."/>
            <person name="Liu S."/>
            <person name="Sun C."/>
            <person name="Yang J."/>
            <person name="Shi Q."/>
        </authorList>
    </citation>
    <scope>NUCLEOTIDE SEQUENCE [LARGE SCALE GENOMIC DNA]</scope>
    <source>
        <strain evidence="1">JWS20170419001</strain>
        <tissue evidence="1">Muscle</tissue>
    </source>
</reference>
<name>A0A556V2N9_BAGYA</name>
<protein>
    <submittedName>
        <fullName evidence="1">Uncharacterized protein</fullName>
    </submittedName>
</protein>
<gene>
    <name evidence="1" type="ORF">Baya_12088</name>
</gene>
<proteinExistence type="predicted"/>
<dbReference type="AlphaFoldDB" id="A0A556V2N9"/>
<dbReference type="EMBL" id="VCAZ01000103">
    <property type="protein sequence ID" value="TSS60386.1"/>
    <property type="molecule type" value="Genomic_DNA"/>
</dbReference>
<evidence type="ECO:0000313" key="2">
    <source>
        <dbReference type="Proteomes" id="UP000319801"/>
    </source>
</evidence>
<dbReference type="Proteomes" id="UP000319801">
    <property type="component" value="Unassembled WGS sequence"/>
</dbReference>